<name>A0A5R9KSD8_9BACT</name>
<keyword evidence="1" id="KW-0812">Transmembrane</keyword>
<protein>
    <recommendedName>
        <fullName evidence="5">Protein BatD</fullName>
    </recommendedName>
</protein>
<keyword evidence="4" id="KW-1185">Reference proteome</keyword>
<evidence type="ECO:0000313" key="3">
    <source>
        <dbReference type="EMBL" id="TLU99024.1"/>
    </source>
</evidence>
<gene>
    <name evidence="3" type="ORF">FEN17_20805</name>
</gene>
<feature type="transmembrane region" description="Helical" evidence="1">
    <location>
        <begin position="188"/>
        <end position="209"/>
    </location>
</feature>
<dbReference type="AlphaFoldDB" id="A0A5R9KSD8"/>
<comment type="caution">
    <text evidence="3">The sequence shown here is derived from an EMBL/GenBank/DDBJ whole genome shotgun (WGS) entry which is preliminary data.</text>
</comment>
<dbReference type="RefSeq" id="WP_138367315.1">
    <property type="nucleotide sequence ID" value="NZ_VCEJ01000005.1"/>
</dbReference>
<sequence>MKKLLHTLFFAAAALAIATGNVFAHVGSAGVQMQGQAGPYKVLVSVEPPDVIPGTANVTVFIENGFAKKVSARPIYFYSGDQGAPTADDLPPVPGQTSQFKGIVWLMQSGSSSAQILIEGDQGKAELIVPIAAVSTAERAMPKELGIGLSILGLLLFLLMITTIGASVSDGLLKPGDELSGAQRRKRWINMGIAAILCTLILYGGSSWWDSWASEYKQWLYKPLKGDANVSIRNDQRVFQLKIDTTGFAERRRGSMLSTLIPDHGKLMHTFLVRTPGLDAFAHIHPERKDSTTFEAYLPKLPAGKYLVYSDIVQFSGFAETIVDTLEIPAQKEEVPLNVTAQEDTYVITDPMDAPGRIPLDDNVVICGKPGTKTVFSDGSYAIWEGKPDKALEAGKPYQLNFEIYNPDGSPCFPEPYLGMTGHVAVMKSDGSVYIHLHPTGSYAMAAEKTFKNRIADTAKVVQKPTPAIFRDSVDKQMARLNAMPMIEREQFLMTEMGMYDASGQGMSGMEHGNRISFPYAFPKGGRYRIFLQVRRNEKVLTGVFDARVSDLVTL</sequence>
<evidence type="ECO:0000256" key="1">
    <source>
        <dbReference type="SAM" id="Phobius"/>
    </source>
</evidence>
<feature type="signal peptide" evidence="2">
    <location>
        <begin position="1"/>
        <end position="24"/>
    </location>
</feature>
<dbReference type="EMBL" id="VCEJ01000005">
    <property type="protein sequence ID" value="TLU99024.1"/>
    <property type="molecule type" value="Genomic_DNA"/>
</dbReference>
<dbReference type="Proteomes" id="UP000306402">
    <property type="component" value="Unassembled WGS sequence"/>
</dbReference>
<keyword evidence="1" id="KW-1133">Transmembrane helix</keyword>
<reference evidence="3 4" key="1">
    <citation type="submission" date="2019-05" db="EMBL/GenBank/DDBJ databases">
        <authorList>
            <person name="Qu J.-H."/>
        </authorList>
    </citation>
    <scope>NUCLEOTIDE SEQUENCE [LARGE SCALE GENOMIC DNA]</scope>
    <source>
        <strain evidence="3 4">T17</strain>
    </source>
</reference>
<proteinExistence type="predicted"/>
<dbReference type="OrthoDB" id="128043at2"/>
<evidence type="ECO:0008006" key="5">
    <source>
        <dbReference type="Google" id="ProtNLM"/>
    </source>
</evidence>
<feature type="transmembrane region" description="Helical" evidence="1">
    <location>
        <begin position="145"/>
        <end position="168"/>
    </location>
</feature>
<feature type="chain" id="PRO_5024270800" description="Protein BatD" evidence="2">
    <location>
        <begin position="25"/>
        <end position="555"/>
    </location>
</feature>
<organism evidence="3 4">
    <name type="scientific">Dyadobacter luticola</name>
    <dbReference type="NCBI Taxonomy" id="1979387"/>
    <lineage>
        <taxon>Bacteria</taxon>
        <taxon>Pseudomonadati</taxon>
        <taxon>Bacteroidota</taxon>
        <taxon>Cytophagia</taxon>
        <taxon>Cytophagales</taxon>
        <taxon>Spirosomataceae</taxon>
        <taxon>Dyadobacter</taxon>
    </lineage>
</organism>
<keyword evidence="2" id="KW-0732">Signal</keyword>
<evidence type="ECO:0000256" key="2">
    <source>
        <dbReference type="SAM" id="SignalP"/>
    </source>
</evidence>
<accession>A0A5R9KSD8</accession>
<keyword evidence="1" id="KW-0472">Membrane</keyword>
<evidence type="ECO:0000313" key="4">
    <source>
        <dbReference type="Proteomes" id="UP000306402"/>
    </source>
</evidence>